<gene>
    <name evidence="3" type="ORF">SO802_026322</name>
</gene>
<accession>A0AAW2C1X2</accession>
<dbReference type="SUPFAM" id="SSF53098">
    <property type="entry name" value="Ribonuclease H-like"/>
    <property type="match status" value="1"/>
</dbReference>
<dbReference type="Gene3D" id="3.30.420.10">
    <property type="entry name" value="Ribonuclease H-like superfamily/Ribonuclease H"/>
    <property type="match status" value="1"/>
</dbReference>
<dbReference type="EMBL" id="JAZDWU010000009">
    <property type="protein sequence ID" value="KAK9991337.1"/>
    <property type="molecule type" value="Genomic_DNA"/>
</dbReference>
<keyword evidence="4" id="KW-1185">Reference proteome</keyword>
<dbReference type="PANTHER" id="PTHR47074">
    <property type="entry name" value="BNAC02G40300D PROTEIN"/>
    <property type="match status" value="1"/>
</dbReference>
<dbReference type="GO" id="GO:0004523">
    <property type="term" value="F:RNA-DNA hybrid ribonuclease activity"/>
    <property type="evidence" value="ECO:0007669"/>
    <property type="project" value="InterPro"/>
</dbReference>
<feature type="region of interest" description="Disordered" evidence="1">
    <location>
        <begin position="118"/>
        <end position="148"/>
    </location>
</feature>
<dbReference type="InterPro" id="IPR012337">
    <property type="entry name" value="RNaseH-like_sf"/>
</dbReference>
<dbReference type="InterPro" id="IPR052929">
    <property type="entry name" value="RNase_H-like_EbsB-rel"/>
</dbReference>
<reference evidence="3 4" key="1">
    <citation type="submission" date="2024-01" db="EMBL/GenBank/DDBJ databases">
        <title>A telomere-to-telomere, gap-free genome of sweet tea (Lithocarpus litseifolius).</title>
        <authorList>
            <person name="Zhou J."/>
        </authorList>
    </citation>
    <scope>NUCLEOTIDE SEQUENCE [LARGE SCALE GENOMIC DNA]</scope>
    <source>
        <strain evidence="3">Zhou-2022a</strain>
        <tissue evidence="3">Leaf</tissue>
    </source>
</reference>
<dbReference type="Proteomes" id="UP001459277">
    <property type="component" value="Unassembled WGS sequence"/>
</dbReference>
<dbReference type="PANTHER" id="PTHR47074:SF48">
    <property type="entry name" value="POLYNUCLEOTIDYL TRANSFERASE, RIBONUCLEASE H-LIKE SUPERFAMILY PROTEIN"/>
    <property type="match status" value="1"/>
</dbReference>
<evidence type="ECO:0000313" key="3">
    <source>
        <dbReference type="EMBL" id="KAK9991337.1"/>
    </source>
</evidence>
<comment type="caution">
    <text evidence="3">The sequence shown here is derived from an EMBL/GenBank/DDBJ whole genome shotgun (WGS) entry which is preliminary data.</text>
</comment>
<dbReference type="InterPro" id="IPR002156">
    <property type="entry name" value="RNaseH_domain"/>
</dbReference>
<name>A0AAW2C1X2_9ROSI</name>
<organism evidence="3 4">
    <name type="scientific">Lithocarpus litseifolius</name>
    <dbReference type="NCBI Taxonomy" id="425828"/>
    <lineage>
        <taxon>Eukaryota</taxon>
        <taxon>Viridiplantae</taxon>
        <taxon>Streptophyta</taxon>
        <taxon>Embryophyta</taxon>
        <taxon>Tracheophyta</taxon>
        <taxon>Spermatophyta</taxon>
        <taxon>Magnoliopsida</taxon>
        <taxon>eudicotyledons</taxon>
        <taxon>Gunneridae</taxon>
        <taxon>Pentapetalae</taxon>
        <taxon>rosids</taxon>
        <taxon>fabids</taxon>
        <taxon>Fagales</taxon>
        <taxon>Fagaceae</taxon>
        <taxon>Lithocarpus</taxon>
    </lineage>
</organism>
<dbReference type="Pfam" id="PF13456">
    <property type="entry name" value="RVT_3"/>
    <property type="match status" value="1"/>
</dbReference>
<proteinExistence type="predicted"/>
<evidence type="ECO:0000259" key="2">
    <source>
        <dbReference type="Pfam" id="PF13456"/>
    </source>
</evidence>
<protein>
    <recommendedName>
        <fullName evidence="2">RNase H type-1 domain-containing protein</fullName>
    </recommendedName>
</protein>
<dbReference type="GO" id="GO:0003676">
    <property type="term" value="F:nucleic acid binding"/>
    <property type="evidence" value="ECO:0007669"/>
    <property type="project" value="InterPro"/>
</dbReference>
<evidence type="ECO:0000313" key="4">
    <source>
        <dbReference type="Proteomes" id="UP001459277"/>
    </source>
</evidence>
<dbReference type="InterPro" id="IPR036397">
    <property type="entry name" value="RNaseH_sf"/>
</dbReference>
<dbReference type="InterPro" id="IPR044730">
    <property type="entry name" value="RNase_H-like_dom_plant"/>
</dbReference>
<evidence type="ECO:0000256" key="1">
    <source>
        <dbReference type="SAM" id="MobiDB-lite"/>
    </source>
</evidence>
<feature type="domain" description="RNase H type-1" evidence="2">
    <location>
        <begin position="163"/>
        <end position="281"/>
    </location>
</feature>
<dbReference type="AlphaFoldDB" id="A0AAW2C1X2"/>
<dbReference type="CDD" id="cd06222">
    <property type="entry name" value="RNase_H_like"/>
    <property type="match status" value="1"/>
</dbReference>
<sequence length="293" mass="32927">MWITDGDRNMSFFHQNASNGRQRNTIHGLTNDNETWHEDDQMMEKIVLEYFSNIFQSSRPTNTAIVVAAIQPIVIDSMNRQNWARNLLMRGEASLLPKTWLEPDIDGRLVMAQQHKYGLTDGSQGNPPFDPSPRQTQSPWMHSPRPPMTHGGPPPYFPWYKVNTDATVFKNSNSFGIGVVVRDHEGSVLAALSKHLPLPLGPLEAEAKAMEESISFATDIGIQEAIFETDSLALLGALADMSTVLITIENCIGGIHLKLQNFRQPRVQHVRHERNKPAHTLEHYAKGIDNFVT</sequence>